<evidence type="ECO:0000313" key="2">
    <source>
        <dbReference type="Proteomes" id="UP000789366"/>
    </source>
</evidence>
<organism evidence="1 2">
    <name type="scientific">Cetraspora pellucida</name>
    <dbReference type="NCBI Taxonomy" id="1433469"/>
    <lineage>
        <taxon>Eukaryota</taxon>
        <taxon>Fungi</taxon>
        <taxon>Fungi incertae sedis</taxon>
        <taxon>Mucoromycota</taxon>
        <taxon>Glomeromycotina</taxon>
        <taxon>Glomeromycetes</taxon>
        <taxon>Diversisporales</taxon>
        <taxon>Gigasporaceae</taxon>
        <taxon>Cetraspora</taxon>
    </lineage>
</organism>
<gene>
    <name evidence="1" type="ORF">SPELUC_LOCUS10306</name>
</gene>
<comment type="caution">
    <text evidence="1">The sequence shown here is derived from an EMBL/GenBank/DDBJ whole genome shotgun (WGS) entry which is preliminary data.</text>
</comment>
<feature type="non-terminal residue" evidence="1">
    <location>
        <position position="1"/>
    </location>
</feature>
<sequence>QQRQLKKKSEYFELKEGLLYKKDRRVKGRLLRVLQRYEVDPILFLMHTHLLGGHL</sequence>
<reference evidence="1" key="1">
    <citation type="submission" date="2021-06" db="EMBL/GenBank/DDBJ databases">
        <authorList>
            <person name="Kallberg Y."/>
            <person name="Tangrot J."/>
            <person name="Rosling A."/>
        </authorList>
    </citation>
    <scope>NUCLEOTIDE SEQUENCE</scope>
    <source>
        <strain evidence="1">28 12/20/2015</strain>
    </source>
</reference>
<dbReference type="Proteomes" id="UP000789366">
    <property type="component" value="Unassembled WGS sequence"/>
</dbReference>
<keyword evidence="2" id="KW-1185">Reference proteome</keyword>
<protein>
    <submittedName>
        <fullName evidence="1">17136_t:CDS:1</fullName>
    </submittedName>
</protein>
<dbReference type="EMBL" id="CAJVPW010018869">
    <property type="protein sequence ID" value="CAG8683841.1"/>
    <property type="molecule type" value="Genomic_DNA"/>
</dbReference>
<evidence type="ECO:0000313" key="1">
    <source>
        <dbReference type="EMBL" id="CAG8683841.1"/>
    </source>
</evidence>
<accession>A0ACA9P3N7</accession>
<feature type="non-terminal residue" evidence="1">
    <location>
        <position position="55"/>
    </location>
</feature>
<name>A0ACA9P3N7_9GLOM</name>
<proteinExistence type="predicted"/>